<dbReference type="Pfam" id="PF00015">
    <property type="entry name" value="MCPsignal"/>
    <property type="match status" value="1"/>
</dbReference>
<dbReference type="InterPro" id="IPR012292">
    <property type="entry name" value="Globin/Proto"/>
</dbReference>
<dbReference type="GO" id="GO:0007165">
    <property type="term" value="P:signal transduction"/>
    <property type="evidence" value="ECO:0007669"/>
    <property type="project" value="UniProtKB-KW"/>
</dbReference>
<evidence type="ECO:0000256" key="3">
    <source>
        <dbReference type="PROSITE-ProRule" id="PRU00284"/>
    </source>
</evidence>
<organism evidence="5 6">
    <name type="scientific">Skermanella aerolata</name>
    <dbReference type="NCBI Taxonomy" id="393310"/>
    <lineage>
        <taxon>Bacteria</taxon>
        <taxon>Pseudomonadati</taxon>
        <taxon>Pseudomonadota</taxon>
        <taxon>Alphaproteobacteria</taxon>
        <taxon>Rhodospirillales</taxon>
        <taxon>Azospirillaceae</taxon>
        <taxon>Skermanella</taxon>
    </lineage>
</organism>
<dbReference type="Gene3D" id="1.10.490.10">
    <property type="entry name" value="Globins"/>
    <property type="match status" value="1"/>
</dbReference>
<evidence type="ECO:0000259" key="4">
    <source>
        <dbReference type="PROSITE" id="PS50111"/>
    </source>
</evidence>
<dbReference type="CDD" id="cd01068">
    <property type="entry name" value="globin_sensor"/>
    <property type="match status" value="1"/>
</dbReference>
<keyword evidence="1 3" id="KW-0807">Transducer</keyword>
<dbReference type="Gene3D" id="1.10.287.950">
    <property type="entry name" value="Methyl-accepting chemotaxis protein"/>
    <property type="match status" value="1"/>
</dbReference>
<dbReference type="SMART" id="SM00283">
    <property type="entry name" value="MA"/>
    <property type="match status" value="1"/>
</dbReference>
<evidence type="ECO:0000313" key="5">
    <source>
        <dbReference type="EMBL" id="GEO36735.1"/>
    </source>
</evidence>
<dbReference type="InterPro" id="IPR044398">
    <property type="entry name" value="Globin-sensor_dom"/>
</dbReference>
<sequence length="452" mass="48218">MSAVGMNHDEMQRLNFLMIDDETRKALGEFVPALKELLPSILDAFYSHLRKHPEMMKFFSSDSRVSHAKSAQFDHWMKLFSGRFDADYFASVKKVGLTHSRIGLEPRWYIGGYTFTLSILLDAATRQHRSMLHPEAARQKLASLLRAINQAVMLDMDLAISVYLEENKATLDRKMDQLAADFSGSVLGIVQNVNGKADELSITADTMSASAEETNRQAIAVAAAAEQASQNVQTVASAAEELSTSIREITVQVTRSSDLSNRAVADGARTNELLAALASAANNIGTVVGLINDIANQTNLLALNATIEAARAGEAGKGFAVVANEVKQLATQTARATGDIKGQVTEMQTVTDGAIGAIKSVLSGVSDMNEICTLIAAAVEEQAAATREIARNVDQAAAGTREVALNISGVTAASTETGHALVHVQQAAGNLNSQSVALQNEVDTFLKSIKAS</sequence>
<dbReference type="SUPFAM" id="SSF46458">
    <property type="entry name" value="Globin-like"/>
    <property type="match status" value="1"/>
</dbReference>
<dbReference type="SUPFAM" id="SSF58104">
    <property type="entry name" value="Methyl-accepting chemotaxis protein (MCP) signaling domain"/>
    <property type="match status" value="1"/>
</dbReference>
<dbReference type="GO" id="GO:0006935">
    <property type="term" value="P:chemotaxis"/>
    <property type="evidence" value="ECO:0007669"/>
    <property type="project" value="InterPro"/>
</dbReference>
<dbReference type="PANTHER" id="PTHR32089:SF112">
    <property type="entry name" value="LYSOZYME-LIKE PROTEIN-RELATED"/>
    <property type="match status" value="1"/>
</dbReference>
<dbReference type="InterPro" id="IPR004090">
    <property type="entry name" value="Chemotax_Me-accpt_rcpt"/>
</dbReference>
<dbReference type="InterPro" id="IPR009050">
    <property type="entry name" value="Globin-like_sf"/>
</dbReference>
<dbReference type="InterPro" id="IPR039379">
    <property type="entry name" value="Protoglobin_sensor_dom"/>
</dbReference>
<evidence type="ECO:0000256" key="1">
    <source>
        <dbReference type="ARBA" id="ARBA00023224"/>
    </source>
</evidence>
<dbReference type="GO" id="GO:0016020">
    <property type="term" value="C:membrane"/>
    <property type="evidence" value="ECO:0007669"/>
    <property type="project" value="InterPro"/>
</dbReference>
<dbReference type="Proteomes" id="UP000321523">
    <property type="component" value="Unassembled WGS sequence"/>
</dbReference>
<name>A0A512DJY3_9PROT</name>
<dbReference type="PROSITE" id="PS50111">
    <property type="entry name" value="CHEMOTAXIS_TRANSDUC_2"/>
    <property type="match status" value="1"/>
</dbReference>
<dbReference type="GO" id="GO:0020037">
    <property type="term" value="F:heme binding"/>
    <property type="evidence" value="ECO:0007669"/>
    <property type="project" value="InterPro"/>
</dbReference>
<dbReference type="RefSeq" id="WP_052830832.1">
    <property type="nucleotide sequence ID" value="NZ_BJYZ01000003.1"/>
</dbReference>
<evidence type="ECO:0000256" key="2">
    <source>
        <dbReference type="ARBA" id="ARBA00029447"/>
    </source>
</evidence>
<reference evidence="5 6" key="1">
    <citation type="submission" date="2019-07" db="EMBL/GenBank/DDBJ databases">
        <title>Whole genome shotgun sequence of Skermanella aerolata NBRC 106429.</title>
        <authorList>
            <person name="Hosoyama A."/>
            <person name="Uohara A."/>
            <person name="Ohji S."/>
            <person name="Ichikawa N."/>
        </authorList>
    </citation>
    <scope>NUCLEOTIDE SEQUENCE [LARGE SCALE GENOMIC DNA]</scope>
    <source>
        <strain evidence="5 6">NBRC 106429</strain>
    </source>
</reference>
<accession>A0A512DJY3</accession>
<dbReference type="InterPro" id="IPR004089">
    <property type="entry name" value="MCPsignal_dom"/>
</dbReference>
<dbReference type="PRINTS" id="PR00260">
    <property type="entry name" value="CHEMTRNSDUCR"/>
</dbReference>
<dbReference type="Pfam" id="PF11563">
    <property type="entry name" value="Protoglobin"/>
    <property type="match status" value="1"/>
</dbReference>
<dbReference type="GO" id="GO:0019825">
    <property type="term" value="F:oxygen binding"/>
    <property type="evidence" value="ECO:0007669"/>
    <property type="project" value="InterPro"/>
</dbReference>
<dbReference type="AlphaFoldDB" id="A0A512DJY3"/>
<evidence type="ECO:0000313" key="6">
    <source>
        <dbReference type="Proteomes" id="UP000321523"/>
    </source>
</evidence>
<dbReference type="PANTHER" id="PTHR32089">
    <property type="entry name" value="METHYL-ACCEPTING CHEMOTAXIS PROTEIN MCPB"/>
    <property type="match status" value="1"/>
</dbReference>
<comment type="caution">
    <text evidence="5">The sequence shown here is derived from an EMBL/GenBank/DDBJ whole genome shotgun (WGS) entry which is preliminary data.</text>
</comment>
<keyword evidence="6" id="KW-1185">Reference proteome</keyword>
<comment type="similarity">
    <text evidence="2">Belongs to the methyl-accepting chemotaxis (MCP) protein family.</text>
</comment>
<feature type="domain" description="Methyl-accepting transducer" evidence="4">
    <location>
        <begin position="189"/>
        <end position="418"/>
    </location>
</feature>
<dbReference type="GO" id="GO:0004888">
    <property type="term" value="F:transmembrane signaling receptor activity"/>
    <property type="evidence" value="ECO:0007669"/>
    <property type="project" value="InterPro"/>
</dbReference>
<proteinExistence type="inferred from homology"/>
<dbReference type="EMBL" id="BJYZ01000003">
    <property type="protein sequence ID" value="GEO36735.1"/>
    <property type="molecule type" value="Genomic_DNA"/>
</dbReference>
<protein>
    <submittedName>
        <fullName evidence="5">Chemotaxis protein</fullName>
    </submittedName>
</protein>
<gene>
    <name evidence="5" type="ORF">SAE02_08830</name>
</gene>